<proteinExistence type="predicted"/>
<organism evidence="2 3">
    <name type="scientific">Catenuloplanes niger</name>
    <dbReference type="NCBI Taxonomy" id="587534"/>
    <lineage>
        <taxon>Bacteria</taxon>
        <taxon>Bacillati</taxon>
        <taxon>Actinomycetota</taxon>
        <taxon>Actinomycetes</taxon>
        <taxon>Micromonosporales</taxon>
        <taxon>Micromonosporaceae</taxon>
        <taxon>Catenuloplanes</taxon>
    </lineage>
</organism>
<keyword evidence="1" id="KW-0812">Transmembrane</keyword>
<dbReference type="RefSeq" id="WP_310421179.1">
    <property type="nucleotide sequence ID" value="NZ_JAVDYC010000001.1"/>
</dbReference>
<accession>A0AAE4CV95</accession>
<dbReference type="AlphaFoldDB" id="A0AAE4CV95"/>
<name>A0AAE4CV95_9ACTN</name>
<protein>
    <submittedName>
        <fullName evidence="2">Uncharacterized protein</fullName>
    </submittedName>
</protein>
<dbReference type="Proteomes" id="UP001183629">
    <property type="component" value="Unassembled WGS sequence"/>
</dbReference>
<keyword evidence="1" id="KW-0472">Membrane</keyword>
<evidence type="ECO:0000313" key="2">
    <source>
        <dbReference type="EMBL" id="MDR7326005.1"/>
    </source>
</evidence>
<sequence length="58" mass="6097">MLVYLCCALALSGGATWTVLNGSVSATPRRHHRLAGRLLAATAAVWLAGLIPVLLRLT</sequence>
<dbReference type="EMBL" id="JAVDYC010000001">
    <property type="protein sequence ID" value="MDR7326005.1"/>
    <property type="molecule type" value="Genomic_DNA"/>
</dbReference>
<gene>
    <name evidence="2" type="ORF">J2S44_006255</name>
</gene>
<evidence type="ECO:0000256" key="1">
    <source>
        <dbReference type="SAM" id="Phobius"/>
    </source>
</evidence>
<comment type="caution">
    <text evidence="2">The sequence shown here is derived from an EMBL/GenBank/DDBJ whole genome shotgun (WGS) entry which is preliminary data.</text>
</comment>
<reference evidence="2 3" key="1">
    <citation type="submission" date="2023-07" db="EMBL/GenBank/DDBJ databases">
        <title>Sequencing the genomes of 1000 actinobacteria strains.</title>
        <authorList>
            <person name="Klenk H.-P."/>
        </authorList>
    </citation>
    <scope>NUCLEOTIDE SEQUENCE [LARGE SCALE GENOMIC DNA]</scope>
    <source>
        <strain evidence="2 3">DSM 44711</strain>
    </source>
</reference>
<keyword evidence="1" id="KW-1133">Transmembrane helix</keyword>
<keyword evidence="3" id="KW-1185">Reference proteome</keyword>
<feature type="transmembrane region" description="Helical" evidence="1">
    <location>
        <begin position="34"/>
        <end position="55"/>
    </location>
</feature>
<evidence type="ECO:0000313" key="3">
    <source>
        <dbReference type="Proteomes" id="UP001183629"/>
    </source>
</evidence>